<dbReference type="EMBL" id="MU827782">
    <property type="protein sequence ID" value="KAJ7336629.1"/>
    <property type="molecule type" value="Genomic_DNA"/>
</dbReference>
<organism evidence="2 3">
    <name type="scientific">Desmophyllum pertusum</name>
    <dbReference type="NCBI Taxonomy" id="174260"/>
    <lineage>
        <taxon>Eukaryota</taxon>
        <taxon>Metazoa</taxon>
        <taxon>Cnidaria</taxon>
        <taxon>Anthozoa</taxon>
        <taxon>Hexacorallia</taxon>
        <taxon>Scleractinia</taxon>
        <taxon>Caryophylliina</taxon>
        <taxon>Caryophylliidae</taxon>
        <taxon>Desmophyllum</taxon>
    </lineage>
</organism>
<protein>
    <submittedName>
        <fullName evidence="2">Uncharacterized protein</fullName>
    </submittedName>
</protein>
<proteinExistence type="predicted"/>
<sequence>MIPTDALPVRPLPLPADPPPNSPRNVYQGNKYSLLHFGQGILVGTPETQSGLRGGLLRFAKTTVTPIIVTNNENPASVKLVFRGNGGSIPLPAFPHDEKAKLEVLFSTVYQEGSYAQRRMTSGLFYSIAYTPPSVSSSQGEFKNLARIGGLESLEHPDPPTSFVWLIPPPFKVTGMCTAISTLFKFNDDTVDNIPPNSVASLTEVVNNAVGPGSFGEGLFKPFLSVHFDVTLMKKIGKQVHSSLMHKIDENVAKPPPASSTDRPPLGTHSWQELGELVACVSLSNLTFWEDKVRKQKIKDKLKQALQSKWMTEEMFKIRQEVAPDYLRDVSATYSAYGGVAVLIANRLRSPEFLQELLANDQSYVLPILDSHLKVIDLIRPDLAIGVRQDIMSATLAKEIIKQPWTIMQSMDKEEQRNAIRAAIMTIHDGNVPDDTRITFTDVMNGMLDLILFPMTTTQLGVLRGDPFNF</sequence>
<accession>A0A9W9YE45</accession>
<dbReference type="OrthoDB" id="418245at2759"/>
<evidence type="ECO:0000256" key="1">
    <source>
        <dbReference type="SAM" id="MobiDB-lite"/>
    </source>
</evidence>
<dbReference type="AlphaFoldDB" id="A0A9W9YE45"/>
<gene>
    <name evidence="2" type="ORF">OS493_011849</name>
</gene>
<name>A0A9W9YE45_9CNID</name>
<reference evidence="2" key="1">
    <citation type="submission" date="2023-01" db="EMBL/GenBank/DDBJ databases">
        <title>Genome assembly of the deep-sea coral Lophelia pertusa.</title>
        <authorList>
            <person name="Herrera S."/>
            <person name="Cordes E."/>
        </authorList>
    </citation>
    <scope>NUCLEOTIDE SEQUENCE</scope>
    <source>
        <strain evidence="2">USNM1676648</strain>
        <tissue evidence="2">Polyp</tissue>
    </source>
</reference>
<comment type="caution">
    <text evidence="2">The sequence shown here is derived from an EMBL/GenBank/DDBJ whole genome shotgun (WGS) entry which is preliminary data.</text>
</comment>
<feature type="region of interest" description="Disordered" evidence="1">
    <location>
        <begin position="1"/>
        <end position="25"/>
    </location>
</feature>
<keyword evidence="3" id="KW-1185">Reference proteome</keyword>
<evidence type="ECO:0000313" key="3">
    <source>
        <dbReference type="Proteomes" id="UP001163046"/>
    </source>
</evidence>
<feature type="compositionally biased region" description="Pro residues" evidence="1">
    <location>
        <begin position="10"/>
        <end position="22"/>
    </location>
</feature>
<evidence type="ECO:0000313" key="2">
    <source>
        <dbReference type="EMBL" id="KAJ7336629.1"/>
    </source>
</evidence>
<dbReference type="Proteomes" id="UP001163046">
    <property type="component" value="Unassembled WGS sequence"/>
</dbReference>